<feature type="coiled-coil region" evidence="1">
    <location>
        <begin position="31"/>
        <end position="68"/>
    </location>
</feature>
<proteinExistence type="predicted"/>
<dbReference type="KEGG" id="sus:Acid_5407"/>
<gene>
    <name evidence="3" type="ordered locus">Acid_5407</name>
</gene>
<evidence type="ECO:0000313" key="3">
    <source>
        <dbReference type="EMBL" id="ABJ86356.1"/>
    </source>
</evidence>
<dbReference type="HOGENOM" id="CLU_036897_0_0_0"/>
<accession>Q01VF9</accession>
<feature type="compositionally biased region" description="Pro residues" evidence="2">
    <location>
        <begin position="99"/>
        <end position="111"/>
    </location>
</feature>
<organism evidence="3">
    <name type="scientific">Solibacter usitatus (strain Ellin6076)</name>
    <dbReference type="NCBI Taxonomy" id="234267"/>
    <lineage>
        <taxon>Bacteria</taxon>
        <taxon>Pseudomonadati</taxon>
        <taxon>Acidobacteriota</taxon>
        <taxon>Terriglobia</taxon>
        <taxon>Bryobacterales</taxon>
        <taxon>Solibacteraceae</taxon>
        <taxon>Candidatus Solibacter</taxon>
    </lineage>
</organism>
<dbReference type="AlphaFoldDB" id="Q01VF9"/>
<feature type="compositionally biased region" description="Low complexity" evidence="2">
    <location>
        <begin position="112"/>
        <end position="139"/>
    </location>
</feature>
<name>Q01VF9_SOLUE</name>
<evidence type="ECO:0000256" key="2">
    <source>
        <dbReference type="SAM" id="MobiDB-lite"/>
    </source>
</evidence>
<keyword evidence="1" id="KW-0175">Coiled coil</keyword>
<dbReference type="InParanoid" id="Q01VF9"/>
<evidence type="ECO:0008006" key="4">
    <source>
        <dbReference type="Google" id="ProtNLM"/>
    </source>
</evidence>
<protein>
    <recommendedName>
        <fullName evidence="4">Phosphate-selective porin O and P</fullName>
    </recommendedName>
</protein>
<reference evidence="3" key="1">
    <citation type="submission" date="2006-10" db="EMBL/GenBank/DDBJ databases">
        <title>Complete sequence of Solibacter usitatus Ellin6076.</title>
        <authorList>
            <consortium name="US DOE Joint Genome Institute"/>
            <person name="Copeland A."/>
            <person name="Lucas S."/>
            <person name="Lapidus A."/>
            <person name="Barry K."/>
            <person name="Detter J.C."/>
            <person name="Glavina del Rio T."/>
            <person name="Hammon N."/>
            <person name="Israni S."/>
            <person name="Dalin E."/>
            <person name="Tice H."/>
            <person name="Pitluck S."/>
            <person name="Thompson L.S."/>
            <person name="Brettin T."/>
            <person name="Bruce D."/>
            <person name="Han C."/>
            <person name="Tapia R."/>
            <person name="Gilna P."/>
            <person name="Schmutz J."/>
            <person name="Larimer F."/>
            <person name="Land M."/>
            <person name="Hauser L."/>
            <person name="Kyrpides N."/>
            <person name="Mikhailova N."/>
            <person name="Janssen P.H."/>
            <person name="Kuske C.R."/>
            <person name="Richardson P."/>
        </authorList>
    </citation>
    <scope>NUCLEOTIDE SEQUENCE</scope>
    <source>
        <strain evidence="3">Ellin6076</strain>
    </source>
</reference>
<dbReference type="eggNOG" id="COG3170">
    <property type="taxonomic scope" value="Bacteria"/>
</dbReference>
<dbReference type="InterPro" id="IPR023614">
    <property type="entry name" value="Porin_dom_sf"/>
</dbReference>
<dbReference type="Gene3D" id="2.40.160.10">
    <property type="entry name" value="Porin"/>
    <property type="match status" value="1"/>
</dbReference>
<evidence type="ECO:0000256" key="1">
    <source>
        <dbReference type="SAM" id="Coils"/>
    </source>
</evidence>
<sequence>MILAALLAALPETIGAQSQPGGDAPPLTERERSLLQRIQSLEKKIAGLRDVQARLAAIEARLGEERAQGTSKEPADSAAVGSYLQPAAFVPGGKEEPQPPRAAAPASPKPAPQSAAASPPSQPAGGQPPSQSSATTPPAADDKARFPEASDGNPAVFGEFNPGRGFVVSRGQYGELDLSGYMAVRYLNQLPPDQSATDHLGRPFPVEPRNDFQFHRVMLFSQGWLFSPKFQYSTFVWTVQDTNQVAVGGALYYNFSKYFTLGAGWNAYPGTLSLQGSHPYWVSYDRVMADEFFRPYFSQGVFAQGNLLRTLQYRWMVGNNNSNLDVPASKLDRDLSAGFAITWQPTTGEFGPRGAFGDYERHKKLATRFNLAYTYSPEERQSPIGTPASNTTLRLADSLNVFDTGALAAGVTVERVRYQLVSVAAGMKYRGFWLQGEGYFRKLDHFIADGPLPVAAVRNTGFYVQAAQMIVPNRIELYGSTSFVLGEFGQRPHEFIGGANYYPWNTRNLRLNLQLINVSHSPVSSTFGFYTGQITGKVLTLGFTAFY</sequence>
<dbReference type="STRING" id="234267.Acid_5407"/>
<dbReference type="EMBL" id="CP000473">
    <property type="protein sequence ID" value="ABJ86356.1"/>
    <property type="molecule type" value="Genomic_DNA"/>
</dbReference>
<feature type="region of interest" description="Disordered" evidence="2">
    <location>
        <begin position="88"/>
        <end position="161"/>
    </location>
</feature>